<reference evidence="1 2" key="1">
    <citation type="submission" date="2017-01" db="EMBL/GenBank/DDBJ databases">
        <title>Complete genome sequence of esterase-producing bacterium Croceicoccus marinus E4A9.</title>
        <authorList>
            <person name="Wu Y.-H."/>
            <person name="Cheng H."/>
            <person name="Xu L."/>
            <person name="Huo Y.-Y."/>
            <person name="Wang C.-S."/>
            <person name="Xu X.-W."/>
        </authorList>
    </citation>
    <scope>NUCLEOTIDE SEQUENCE [LARGE SCALE GENOMIC DNA]</scope>
    <source>
        <strain evidence="1 2">E4A9</strain>
    </source>
</reference>
<dbReference type="EMBL" id="CP019602">
    <property type="protein sequence ID" value="ARU15395.1"/>
    <property type="molecule type" value="Genomic_DNA"/>
</dbReference>
<dbReference type="AlphaFoldDB" id="A0A1Z1F9G5"/>
<keyword evidence="2" id="KW-1185">Reference proteome</keyword>
<organism evidence="1 2">
    <name type="scientific">Croceicoccus marinus</name>
    <dbReference type="NCBI Taxonomy" id="450378"/>
    <lineage>
        <taxon>Bacteria</taxon>
        <taxon>Pseudomonadati</taxon>
        <taxon>Pseudomonadota</taxon>
        <taxon>Alphaproteobacteria</taxon>
        <taxon>Sphingomonadales</taxon>
        <taxon>Erythrobacteraceae</taxon>
        <taxon>Croceicoccus</taxon>
    </lineage>
</organism>
<evidence type="ECO:0000313" key="2">
    <source>
        <dbReference type="Proteomes" id="UP000195807"/>
    </source>
</evidence>
<gene>
    <name evidence="1" type="ORF">A9D14_03410</name>
</gene>
<accession>A0A1Z1F9G5</accession>
<protein>
    <submittedName>
        <fullName evidence="1">Uncharacterized protein</fullName>
    </submittedName>
</protein>
<evidence type="ECO:0000313" key="1">
    <source>
        <dbReference type="EMBL" id="ARU15395.1"/>
    </source>
</evidence>
<dbReference type="Proteomes" id="UP000195807">
    <property type="component" value="Chromosome"/>
</dbReference>
<name>A0A1Z1F9G5_9SPHN</name>
<sequence length="62" mass="7043">MRRVQFDFRLYTITFWVDRNPRDQGMNHANGGQPQVSIIQRCLEFGELGCNQRGQLSGGEGG</sequence>
<proteinExistence type="predicted"/>
<dbReference type="KEGG" id="cman:A9D14_03410"/>
<dbReference type="RefSeq" id="WP_087910447.1">
    <property type="nucleotide sequence ID" value="NZ_CP019602.1"/>
</dbReference>